<protein>
    <submittedName>
        <fullName evidence="1">Uncharacterized protein</fullName>
    </submittedName>
</protein>
<dbReference type="RefSeq" id="WP_135640230.1">
    <property type="nucleotide sequence ID" value="NZ_JAMQPV010000005.1"/>
</dbReference>
<evidence type="ECO:0000313" key="2">
    <source>
        <dbReference type="Proteomes" id="UP001209737"/>
    </source>
</evidence>
<keyword evidence="2" id="KW-1185">Reference proteome</keyword>
<organism evidence="1 2">
    <name type="scientific">Leptospira limi</name>
    <dbReference type="NCBI Taxonomy" id="2950023"/>
    <lineage>
        <taxon>Bacteria</taxon>
        <taxon>Pseudomonadati</taxon>
        <taxon>Spirochaetota</taxon>
        <taxon>Spirochaetia</taxon>
        <taxon>Leptospirales</taxon>
        <taxon>Leptospiraceae</taxon>
        <taxon>Leptospira</taxon>
    </lineage>
</organism>
<accession>A0ABT3M206</accession>
<dbReference type="Proteomes" id="UP001209737">
    <property type="component" value="Unassembled WGS sequence"/>
</dbReference>
<gene>
    <name evidence="1" type="ORF">ND812_18005</name>
</gene>
<comment type="caution">
    <text evidence="1">The sequence shown here is derived from an EMBL/GenBank/DDBJ whole genome shotgun (WGS) entry which is preliminary data.</text>
</comment>
<sequence length="101" mass="12261">MKLLKIENNNGFFRLEDGNFKEIDALDKEGLLSLVNWTFDEDEIEYDEFNDSILKNQAHQIIYKSIYNKLRDLRNRRKEYLDETAQLYLADYTKYRDSPRQ</sequence>
<evidence type="ECO:0000313" key="1">
    <source>
        <dbReference type="EMBL" id="MCW7464002.1"/>
    </source>
</evidence>
<name>A0ABT3M206_9LEPT</name>
<reference evidence="1 2" key="1">
    <citation type="submission" date="2022-06" db="EMBL/GenBank/DDBJ databases">
        <title>Leptospira isolates from biofilms formed at urban environments.</title>
        <authorList>
            <person name="Ribeiro P.S."/>
            <person name="Sousa T."/>
            <person name="Carvalho N."/>
            <person name="Aburjaile F."/>
            <person name="Neves F."/>
            <person name="Oliveira D."/>
            <person name="Blanco L."/>
            <person name="Lima J."/>
            <person name="Costa F."/>
            <person name="Brenig B."/>
            <person name="Soares S."/>
            <person name="Ramos R."/>
            <person name="Goes-Neto A."/>
            <person name="Matiuzzi M."/>
            <person name="Azevedo V."/>
            <person name="Ristow P."/>
        </authorList>
    </citation>
    <scope>NUCLEOTIDE SEQUENCE [LARGE SCALE GENOMIC DNA]</scope>
    <source>
        <strain evidence="1 2">VSF25</strain>
    </source>
</reference>
<proteinExistence type="predicted"/>
<dbReference type="EMBL" id="JAMQPV010000005">
    <property type="protein sequence ID" value="MCW7464002.1"/>
    <property type="molecule type" value="Genomic_DNA"/>
</dbReference>